<dbReference type="Proteomes" id="UP001156870">
    <property type="component" value="Unassembled WGS sequence"/>
</dbReference>
<keyword evidence="2" id="KW-1185">Reference proteome</keyword>
<dbReference type="AlphaFoldDB" id="A0AA37T0C0"/>
<name>A0AA37T0C0_9GAMM</name>
<evidence type="ECO:0008006" key="3">
    <source>
        <dbReference type="Google" id="ProtNLM"/>
    </source>
</evidence>
<sequence>MSYQTYGNLAIKHEGEHFHQPIRFQGQYHDEETGLHYNRFRYYDPAIGQFITQDPIGLLGGSNNYRYAPNPISWTDPWGLVCKEHLENTKKEAVKYAEEVNSNWDSIRPTNSAKKPGTIDVIITKDGQVFKGYSIRKGHPNYDDPLGNVDKRVKDAYDNVPLEERMTSTHGKCAEPTALTNALEAGADLEGAISVSVDVKTRQLKEACNSCNPVLKSFGIIDGVRVK</sequence>
<dbReference type="InterPro" id="IPR022385">
    <property type="entry name" value="Rhs_assc_core"/>
</dbReference>
<organism evidence="1 2">
    <name type="scientific">Marinibactrum halimedae</name>
    <dbReference type="NCBI Taxonomy" id="1444977"/>
    <lineage>
        <taxon>Bacteria</taxon>
        <taxon>Pseudomonadati</taxon>
        <taxon>Pseudomonadota</taxon>
        <taxon>Gammaproteobacteria</taxon>
        <taxon>Cellvibrionales</taxon>
        <taxon>Cellvibrionaceae</taxon>
        <taxon>Marinibactrum</taxon>
    </lineage>
</organism>
<evidence type="ECO:0000313" key="1">
    <source>
        <dbReference type="EMBL" id="GLS24614.1"/>
    </source>
</evidence>
<reference evidence="1 2" key="1">
    <citation type="journal article" date="2014" name="Int. J. Syst. Evol. Microbiol.">
        <title>Complete genome sequence of Corynebacterium casei LMG S-19264T (=DSM 44701T), isolated from a smear-ripened cheese.</title>
        <authorList>
            <consortium name="US DOE Joint Genome Institute (JGI-PGF)"/>
            <person name="Walter F."/>
            <person name="Albersmeier A."/>
            <person name="Kalinowski J."/>
            <person name="Ruckert C."/>
        </authorList>
    </citation>
    <scope>NUCLEOTIDE SEQUENCE [LARGE SCALE GENOMIC DNA]</scope>
    <source>
        <strain evidence="1 2">NBRC 110095</strain>
    </source>
</reference>
<protein>
    <recommendedName>
        <fullName evidence="3">RHS repeat-associated core domain-containing protein</fullName>
    </recommendedName>
</protein>
<accession>A0AA37T0C0</accession>
<dbReference type="InterPro" id="IPR050708">
    <property type="entry name" value="T6SS_VgrG/RHS"/>
</dbReference>
<dbReference type="NCBIfam" id="TIGR03696">
    <property type="entry name" value="Rhs_assc_core"/>
    <property type="match status" value="1"/>
</dbReference>
<dbReference type="PANTHER" id="PTHR32305:SF15">
    <property type="entry name" value="PROTEIN RHSA-RELATED"/>
    <property type="match status" value="1"/>
</dbReference>
<dbReference type="RefSeq" id="WP_284284888.1">
    <property type="nucleotide sequence ID" value="NZ_BSPD01000011.1"/>
</dbReference>
<proteinExistence type="predicted"/>
<gene>
    <name evidence="1" type="ORF">GCM10007877_03280</name>
</gene>
<comment type="caution">
    <text evidence="1">The sequence shown here is derived from an EMBL/GenBank/DDBJ whole genome shotgun (WGS) entry which is preliminary data.</text>
</comment>
<dbReference type="PANTHER" id="PTHR32305">
    <property type="match status" value="1"/>
</dbReference>
<dbReference type="EMBL" id="BSPD01000011">
    <property type="protein sequence ID" value="GLS24614.1"/>
    <property type="molecule type" value="Genomic_DNA"/>
</dbReference>
<evidence type="ECO:0000313" key="2">
    <source>
        <dbReference type="Proteomes" id="UP001156870"/>
    </source>
</evidence>
<dbReference type="Gene3D" id="2.180.10.10">
    <property type="entry name" value="RHS repeat-associated core"/>
    <property type="match status" value="1"/>
</dbReference>